<gene>
    <name evidence="8" type="ORF">METZ01_LOCUS113349</name>
</gene>
<dbReference type="AlphaFoldDB" id="A0A381X6V9"/>
<dbReference type="GO" id="GO:0016020">
    <property type="term" value="C:membrane"/>
    <property type="evidence" value="ECO:0007669"/>
    <property type="project" value="InterPro"/>
</dbReference>
<dbReference type="GO" id="GO:0005737">
    <property type="term" value="C:cytoplasm"/>
    <property type="evidence" value="ECO:0007669"/>
    <property type="project" value="UniProtKB-SubCell"/>
</dbReference>
<keyword evidence="6" id="KW-0598">Phosphotransferase system</keyword>
<dbReference type="GO" id="GO:0030295">
    <property type="term" value="F:protein kinase activator activity"/>
    <property type="evidence" value="ECO:0007669"/>
    <property type="project" value="TreeGrafter"/>
</dbReference>
<dbReference type="PROSITE" id="PS51094">
    <property type="entry name" value="PTS_EIIA_TYPE_2"/>
    <property type="match status" value="1"/>
</dbReference>
<dbReference type="InterPro" id="IPR004715">
    <property type="entry name" value="PTS_IIA_fruc"/>
</dbReference>
<evidence type="ECO:0000256" key="2">
    <source>
        <dbReference type="ARBA" id="ARBA00022448"/>
    </source>
</evidence>
<evidence type="ECO:0000256" key="6">
    <source>
        <dbReference type="ARBA" id="ARBA00022683"/>
    </source>
</evidence>
<feature type="domain" description="PTS EIIA type-2" evidence="7">
    <location>
        <begin position="5"/>
        <end position="149"/>
    </location>
</feature>
<dbReference type="GO" id="GO:0009401">
    <property type="term" value="P:phosphoenolpyruvate-dependent sugar phosphotransferase system"/>
    <property type="evidence" value="ECO:0007669"/>
    <property type="project" value="UniProtKB-KW"/>
</dbReference>
<keyword evidence="2" id="KW-0813">Transport</keyword>
<dbReference type="GO" id="GO:0008982">
    <property type="term" value="F:protein-N(PI)-phosphohistidine-sugar phosphotransferase activity"/>
    <property type="evidence" value="ECO:0007669"/>
    <property type="project" value="InterPro"/>
</dbReference>
<dbReference type="Pfam" id="PF00359">
    <property type="entry name" value="PTS_EIIA_2"/>
    <property type="match status" value="1"/>
</dbReference>
<dbReference type="EMBL" id="UINC01014129">
    <property type="protein sequence ID" value="SVA60495.1"/>
    <property type="molecule type" value="Genomic_DNA"/>
</dbReference>
<dbReference type="InterPro" id="IPR002178">
    <property type="entry name" value="PTS_EIIA_type-2_dom"/>
</dbReference>
<accession>A0A381X6V9</accession>
<protein>
    <recommendedName>
        <fullName evidence="7">PTS EIIA type-2 domain-containing protein</fullName>
    </recommendedName>
</protein>
<dbReference type="PANTHER" id="PTHR47738:SF1">
    <property type="entry name" value="NITROGEN REGULATORY PROTEIN"/>
    <property type="match status" value="1"/>
</dbReference>
<dbReference type="PROSITE" id="PS00372">
    <property type="entry name" value="PTS_EIIA_TYPE_2_HIS"/>
    <property type="match status" value="1"/>
</dbReference>
<dbReference type="InterPro" id="IPR051541">
    <property type="entry name" value="PTS_SugarTrans_NitroReg"/>
</dbReference>
<comment type="subcellular location">
    <subcellularLocation>
        <location evidence="1">Cytoplasm</location>
    </subcellularLocation>
</comment>
<dbReference type="CDD" id="cd00211">
    <property type="entry name" value="PTS_IIA_fru"/>
    <property type="match status" value="1"/>
</dbReference>
<dbReference type="FunFam" id="3.40.930.10:FF:000009">
    <property type="entry name" value="PTS system, fructose specific IIABC component"/>
    <property type="match status" value="1"/>
</dbReference>
<dbReference type="PANTHER" id="PTHR47738">
    <property type="entry name" value="PTS SYSTEM FRUCTOSE-LIKE EIIA COMPONENT-RELATED"/>
    <property type="match status" value="1"/>
</dbReference>
<sequence>MKISDILKKEHIIKELNSCDKKNVLDELSSFLEDKGEITSKENLLAALIEREKLGSTGIGENVAIPHAKISEIDKIITVFGRSKNGVEFESLDQKPVNFIFLVIAPENSTGQHLKALARISRLFKNPSLRESVLRTNEADQIYSILVDEDSKFI</sequence>
<evidence type="ECO:0000256" key="1">
    <source>
        <dbReference type="ARBA" id="ARBA00004496"/>
    </source>
</evidence>
<keyword evidence="4" id="KW-0762">Sugar transport</keyword>
<dbReference type="Gene3D" id="3.40.930.10">
    <property type="entry name" value="Mannitol-specific EII, Chain A"/>
    <property type="match status" value="1"/>
</dbReference>
<dbReference type="InterPro" id="IPR016152">
    <property type="entry name" value="PTrfase/Anion_transptr"/>
</dbReference>
<reference evidence="8" key="1">
    <citation type="submission" date="2018-05" db="EMBL/GenBank/DDBJ databases">
        <authorList>
            <person name="Lanie J.A."/>
            <person name="Ng W.-L."/>
            <person name="Kazmierczak K.M."/>
            <person name="Andrzejewski T.M."/>
            <person name="Davidsen T.M."/>
            <person name="Wayne K.J."/>
            <person name="Tettelin H."/>
            <person name="Glass J.I."/>
            <person name="Rusch D."/>
            <person name="Podicherti R."/>
            <person name="Tsui H.-C.T."/>
            <person name="Winkler M.E."/>
        </authorList>
    </citation>
    <scope>NUCLEOTIDE SEQUENCE</scope>
</reference>
<evidence type="ECO:0000256" key="3">
    <source>
        <dbReference type="ARBA" id="ARBA00022553"/>
    </source>
</evidence>
<name>A0A381X6V9_9ZZZZ</name>
<dbReference type="SUPFAM" id="SSF55804">
    <property type="entry name" value="Phoshotransferase/anion transport protein"/>
    <property type="match status" value="1"/>
</dbReference>
<evidence type="ECO:0000256" key="5">
    <source>
        <dbReference type="ARBA" id="ARBA00022679"/>
    </source>
</evidence>
<evidence type="ECO:0000259" key="7">
    <source>
        <dbReference type="PROSITE" id="PS51094"/>
    </source>
</evidence>
<evidence type="ECO:0000313" key="8">
    <source>
        <dbReference type="EMBL" id="SVA60495.1"/>
    </source>
</evidence>
<keyword evidence="5" id="KW-0808">Transferase</keyword>
<proteinExistence type="predicted"/>
<keyword evidence="3" id="KW-0597">Phosphoprotein</keyword>
<organism evidence="8">
    <name type="scientific">marine metagenome</name>
    <dbReference type="NCBI Taxonomy" id="408172"/>
    <lineage>
        <taxon>unclassified sequences</taxon>
        <taxon>metagenomes</taxon>
        <taxon>ecological metagenomes</taxon>
    </lineage>
</organism>
<evidence type="ECO:0000256" key="4">
    <source>
        <dbReference type="ARBA" id="ARBA00022597"/>
    </source>
</evidence>
<dbReference type="NCBIfam" id="TIGR00848">
    <property type="entry name" value="fruA"/>
    <property type="match status" value="1"/>
</dbReference>